<name>A0ABM8I0X5_9BACT</name>
<sequence length="433" mass="46536">MGEVIRKPIKPLQVNPIKLSQPMGATLAFLGIDKCMPLMHGGQGCASFTKVFMTRHFSEPIAIQTTAVTDVTAILDGGDYSIVEAIKNITKKASPSLIGLHTTGLPETKGDDIRGVAAKIDFPLVHVNTPDYEGGLESGWALAVKAIIEQLVEASEELDGNKLVLLPHVSLQPIEVEKLKEFIAGFGFEVLALPDLSTSLDGYLGEKQGSLSGGGISVEQIRALADAGLVLSVGDSMLGAAKALLEKNPAMRHHHFAHLSGLEATDALVERLLAETGFQKPPASVIRWRKRLQDAMLDSHFSLGQTRFAVAAEPDQLAGVCASLREAGGRVRLAIATVDSPQLVKIPAEKVLVGDLEDAENLQDDYDLIVGNFHAEALAHRFHKGLVVRGFPNWEQIGNQLKNDVLYEGGAYFLFEAANVAEAMRAATHHGRD</sequence>
<reference evidence="8 9" key="1">
    <citation type="journal article" date="2016" name="C (Basel)">
        <title>Selective Growth of and Electricity Production by Marine Exoelectrogenic Bacteria in Self-Aggregated Hydrogel of Microbially Reduced Graphene Oxide.</title>
        <authorList>
            <person name="Yoshida N."/>
            <person name="Goto Y."/>
            <person name="Miyata Y."/>
        </authorList>
    </citation>
    <scope>NUCLEOTIDE SEQUENCE [LARGE SCALE GENOMIC DNA]</scope>
    <source>
        <strain evidence="8 9">NIT-T3</strain>
    </source>
</reference>
<gene>
    <name evidence="8" type="ORF">DESUT3_36090</name>
</gene>
<evidence type="ECO:0000256" key="6">
    <source>
        <dbReference type="RuleBase" id="RU004021"/>
    </source>
</evidence>
<dbReference type="PROSITE" id="PS00699">
    <property type="entry name" value="NITROGENASE_1_1"/>
    <property type="match status" value="1"/>
</dbReference>
<keyword evidence="5 6" id="KW-0535">Nitrogen fixation</keyword>
<evidence type="ECO:0000259" key="7">
    <source>
        <dbReference type="Pfam" id="PF00148"/>
    </source>
</evidence>
<dbReference type="Gene3D" id="6.10.250.1090">
    <property type="match status" value="1"/>
</dbReference>
<dbReference type="Proteomes" id="UP001319827">
    <property type="component" value="Chromosome"/>
</dbReference>
<dbReference type="NCBIfam" id="TIGR01285">
    <property type="entry name" value="nifN"/>
    <property type="match status" value="1"/>
</dbReference>
<comment type="pathway">
    <text evidence="2">Cofactor biosynthesis; Fe-Mo cofactor biosynthesis.</text>
</comment>
<dbReference type="SUPFAM" id="SSF53807">
    <property type="entry name" value="Helical backbone' metal receptor"/>
    <property type="match status" value="1"/>
</dbReference>
<dbReference type="RefSeq" id="WP_221249917.1">
    <property type="nucleotide sequence ID" value="NZ_AP024355.1"/>
</dbReference>
<dbReference type="PANTHER" id="PTHR33712:SF7">
    <property type="entry name" value="LIGHT-INDEPENDENT PROTOCHLOROPHYLLIDE REDUCTASE SUBUNIT B"/>
    <property type="match status" value="1"/>
</dbReference>
<evidence type="ECO:0000256" key="1">
    <source>
        <dbReference type="ARBA" id="ARBA00003171"/>
    </source>
</evidence>
<evidence type="ECO:0000256" key="5">
    <source>
        <dbReference type="ARBA" id="ARBA00023231"/>
    </source>
</evidence>
<keyword evidence="9" id="KW-1185">Reference proteome</keyword>
<dbReference type="Pfam" id="PF00148">
    <property type="entry name" value="Oxidored_nitro"/>
    <property type="match status" value="1"/>
</dbReference>
<feature type="domain" description="Nitrogenase/oxidoreductase component 1" evidence="7">
    <location>
        <begin position="20"/>
        <end position="420"/>
    </location>
</feature>
<dbReference type="PANTHER" id="PTHR33712">
    <property type="entry name" value="LIGHT-INDEPENDENT PROTOCHLOROPHYLLIDE REDUCTASE SUBUNIT B"/>
    <property type="match status" value="1"/>
</dbReference>
<evidence type="ECO:0000256" key="2">
    <source>
        <dbReference type="ARBA" id="ARBA00005155"/>
    </source>
</evidence>
<comment type="similarity">
    <text evidence="3 6">Belongs to the NifD/NifK/NifE/NifN family.</text>
</comment>
<accession>A0ABM8I0X5</accession>
<evidence type="ECO:0000313" key="8">
    <source>
        <dbReference type="EMBL" id="BCR06540.1"/>
    </source>
</evidence>
<reference evidence="8 9" key="2">
    <citation type="journal article" date="2021" name="Int. J. Syst. Evol. Microbiol.">
        <title>Isolation and Polyphasic Characterization of Desulfuromonas versatilis sp. Nov., an Electrogenic Bacteria Capable of Versatile Metabolism Isolated from a Graphene Oxide-Reducing Enrichment Culture.</title>
        <authorList>
            <person name="Xie L."/>
            <person name="Yoshida N."/>
            <person name="Ishii S."/>
            <person name="Meng L."/>
        </authorList>
    </citation>
    <scope>NUCLEOTIDE SEQUENCE [LARGE SCALE GENOMIC DNA]</scope>
    <source>
        <strain evidence="8 9">NIT-T3</strain>
    </source>
</reference>
<dbReference type="InterPro" id="IPR000318">
    <property type="entry name" value="Nase_comp1_CS"/>
</dbReference>
<dbReference type="InterPro" id="IPR050152">
    <property type="entry name" value="ChlB/BchB/BchZ"/>
</dbReference>
<dbReference type="CDD" id="cd01966">
    <property type="entry name" value="Nitrogenase_NifN_1"/>
    <property type="match status" value="1"/>
</dbReference>
<dbReference type="InterPro" id="IPR000510">
    <property type="entry name" value="Nase/OxRdtase_comp1"/>
</dbReference>
<evidence type="ECO:0000313" key="9">
    <source>
        <dbReference type="Proteomes" id="UP001319827"/>
    </source>
</evidence>
<protein>
    <recommendedName>
        <fullName evidence="4">Nitrogenase iron-molybdenum cofactor biosynthesis protein NifN</fullName>
    </recommendedName>
</protein>
<comment type="function">
    <text evidence="1">This protein may play a role in the biosynthesis of the prosthetic group of nitrogenase (FeMo cofactor).</text>
</comment>
<organism evidence="8 9">
    <name type="scientific">Desulfuromonas versatilis</name>
    <dbReference type="NCBI Taxonomy" id="2802975"/>
    <lineage>
        <taxon>Bacteria</taxon>
        <taxon>Pseudomonadati</taxon>
        <taxon>Thermodesulfobacteriota</taxon>
        <taxon>Desulfuromonadia</taxon>
        <taxon>Desulfuromonadales</taxon>
        <taxon>Desulfuromonadaceae</taxon>
        <taxon>Desulfuromonas</taxon>
    </lineage>
</organism>
<dbReference type="Gene3D" id="3.40.50.1980">
    <property type="entry name" value="Nitrogenase molybdenum iron protein domain"/>
    <property type="match status" value="3"/>
</dbReference>
<evidence type="ECO:0000256" key="3">
    <source>
        <dbReference type="ARBA" id="ARBA00011002"/>
    </source>
</evidence>
<dbReference type="InterPro" id="IPR005975">
    <property type="entry name" value="Nase_Mo-Fe_CF"/>
</dbReference>
<dbReference type="EMBL" id="AP024355">
    <property type="protein sequence ID" value="BCR06540.1"/>
    <property type="molecule type" value="Genomic_DNA"/>
</dbReference>
<evidence type="ECO:0000256" key="4">
    <source>
        <dbReference type="ARBA" id="ARBA00013282"/>
    </source>
</evidence>
<proteinExistence type="inferred from homology"/>